<protein>
    <submittedName>
        <fullName evidence="2">Uncharacterized protein</fullName>
    </submittedName>
</protein>
<reference evidence="2" key="1">
    <citation type="submission" date="2021-01" db="EMBL/GenBank/DDBJ databases">
        <title>Whole genome shotgun sequence of Actinoplanes cyaneus NBRC 14990.</title>
        <authorList>
            <person name="Komaki H."/>
            <person name="Tamura T."/>
        </authorList>
    </citation>
    <scope>NUCLEOTIDE SEQUENCE</scope>
    <source>
        <strain evidence="2">NBRC 14990</strain>
    </source>
</reference>
<dbReference type="RefSeq" id="WP_203744467.1">
    <property type="nucleotide sequence ID" value="NZ_BAAAUC010000004.1"/>
</dbReference>
<keyword evidence="3" id="KW-1185">Reference proteome</keyword>
<evidence type="ECO:0000313" key="2">
    <source>
        <dbReference type="EMBL" id="GID67110.1"/>
    </source>
</evidence>
<dbReference type="AlphaFoldDB" id="A0A919IJC3"/>
<evidence type="ECO:0000313" key="3">
    <source>
        <dbReference type="Proteomes" id="UP000619479"/>
    </source>
</evidence>
<evidence type="ECO:0000256" key="1">
    <source>
        <dbReference type="SAM" id="MobiDB-lite"/>
    </source>
</evidence>
<name>A0A919IJC3_9ACTN</name>
<feature type="region of interest" description="Disordered" evidence="1">
    <location>
        <begin position="169"/>
        <end position="189"/>
    </location>
</feature>
<dbReference type="Proteomes" id="UP000619479">
    <property type="component" value="Unassembled WGS sequence"/>
</dbReference>
<comment type="caution">
    <text evidence="2">The sequence shown here is derived from an EMBL/GenBank/DDBJ whole genome shotgun (WGS) entry which is preliminary data.</text>
</comment>
<organism evidence="2 3">
    <name type="scientific">Actinoplanes cyaneus</name>
    <dbReference type="NCBI Taxonomy" id="52696"/>
    <lineage>
        <taxon>Bacteria</taxon>
        <taxon>Bacillati</taxon>
        <taxon>Actinomycetota</taxon>
        <taxon>Actinomycetes</taxon>
        <taxon>Micromonosporales</taxon>
        <taxon>Micromonosporaceae</taxon>
        <taxon>Actinoplanes</taxon>
    </lineage>
</organism>
<proteinExistence type="predicted"/>
<accession>A0A919IJC3</accession>
<dbReference type="EMBL" id="BOMH01000037">
    <property type="protein sequence ID" value="GID67110.1"/>
    <property type="molecule type" value="Genomic_DNA"/>
</dbReference>
<sequence length="189" mass="21382">MRDWSYYAAAHRYDVHGSLDAERRCAALMRELRSVRDESELRRRADAGDRCAFIALLEILVDADRLDELRAMQQAGDDRAGTTLMEALVEQGREDELREEVAAGHDVMWLVDYLSERGRLDDALVALQRWARAYPDRDRLAHARRLDLLLNHGRVAEVRRAAASGDQAAVRRMRDVTGGQPAEKPDSAG</sequence>
<gene>
    <name evidence="2" type="ORF">Acy02nite_49910</name>
</gene>